<dbReference type="KEGG" id="moc:BB934_12280"/>
<dbReference type="InterPro" id="IPR047575">
    <property type="entry name" value="Sm"/>
</dbReference>
<dbReference type="Gene3D" id="2.30.30.100">
    <property type="match status" value="1"/>
</dbReference>
<feature type="domain" description="Sm" evidence="4">
    <location>
        <begin position="1"/>
        <end position="60"/>
    </location>
</feature>
<dbReference type="SUPFAM" id="SSF50182">
    <property type="entry name" value="Sm-like ribonucleoproteins"/>
    <property type="match status" value="1"/>
</dbReference>
<protein>
    <submittedName>
        <fullName evidence="5">RNA chaperone Hfq</fullName>
    </submittedName>
</protein>
<keyword evidence="2" id="KW-0346">Stress response</keyword>
<evidence type="ECO:0000256" key="3">
    <source>
        <dbReference type="SAM" id="MobiDB-lite"/>
    </source>
</evidence>
<dbReference type="NCBIfam" id="TIGR02383">
    <property type="entry name" value="Hfq"/>
    <property type="match status" value="1"/>
</dbReference>
<evidence type="ECO:0000259" key="4">
    <source>
        <dbReference type="PROSITE" id="PS52002"/>
    </source>
</evidence>
<dbReference type="PANTHER" id="PTHR34772">
    <property type="entry name" value="RNA-BINDING PROTEIN HFQ"/>
    <property type="match status" value="1"/>
</dbReference>
<organism evidence="5">
    <name type="scientific">Microvirga ossetica</name>
    <dbReference type="NCBI Taxonomy" id="1882682"/>
    <lineage>
        <taxon>Bacteria</taxon>
        <taxon>Pseudomonadati</taxon>
        <taxon>Pseudomonadota</taxon>
        <taxon>Alphaproteobacteria</taxon>
        <taxon>Hyphomicrobiales</taxon>
        <taxon>Methylobacteriaceae</taxon>
        <taxon>Microvirga</taxon>
    </lineage>
</organism>
<evidence type="ECO:0000256" key="1">
    <source>
        <dbReference type="ARBA" id="ARBA00022884"/>
    </source>
</evidence>
<dbReference type="GO" id="GO:0043487">
    <property type="term" value="P:regulation of RNA stability"/>
    <property type="evidence" value="ECO:0007669"/>
    <property type="project" value="TreeGrafter"/>
</dbReference>
<dbReference type="CDD" id="cd01716">
    <property type="entry name" value="Hfq"/>
    <property type="match status" value="1"/>
</dbReference>
<dbReference type="PROSITE" id="PS52002">
    <property type="entry name" value="SM"/>
    <property type="match status" value="1"/>
</dbReference>
<accession>A0A1B2EP75</accession>
<keyword evidence="1" id="KW-0694">RNA-binding</keyword>
<dbReference type="GO" id="GO:0045974">
    <property type="term" value="P:regulation of translation, ncRNA-mediated"/>
    <property type="evidence" value="ECO:0007669"/>
    <property type="project" value="TreeGrafter"/>
</dbReference>
<dbReference type="InterPro" id="IPR005001">
    <property type="entry name" value="Hfq"/>
</dbReference>
<sequence length="84" mass="9377">MFLKHLHERQIEVMMFLVNGIRLLGRIKRFDNYTVQLVRGTGTQIVYKHAISAIHPAEPVQLTDPPSFGEASPPTTPPQGPQAS</sequence>
<evidence type="ECO:0000313" key="5">
    <source>
        <dbReference type="EMBL" id="ANY81777.1"/>
    </source>
</evidence>
<dbReference type="InterPro" id="IPR010920">
    <property type="entry name" value="LSM_dom_sf"/>
</dbReference>
<evidence type="ECO:0000256" key="2">
    <source>
        <dbReference type="ARBA" id="ARBA00023016"/>
    </source>
</evidence>
<reference evidence="5" key="1">
    <citation type="submission" date="2016-07" db="EMBL/GenBank/DDBJ databases">
        <title>Microvirga ossetica sp. nov. a new species of rhizobia isolated from root nodules of the legume species Vicia alpestris Steven originated from North Ossetia region in the Caucasus.</title>
        <authorList>
            <person name="Safronova V.I."/>
            <person name="Kuznetsova I.G."/>
            <person name="Sazanova A.L."/>
            <person name="Belimov A."/>
            <person name="Andronov E."/>
            <person name="Osledkin Y.S."/>
            <person name="Onishchuk O.P."/>
            <person name="Kurchak O.N."/>
            <person name="Shaposhnikov A.I."/>
            <person name="Willems A."/>
            <person name="Tikhonovich I.A."/>
        </authorList>
    </citation>
    <scope>NUCLEOTIDE SEQUENCE [LARGE SCALE GENOMIC DNA]</scope>
    <source>
        <strain evidence="5">V5/3M</strain>
    </source>
</reference>
<proteinExistence type="predicted"/>
<name>A0A1B2EP75_9HYPH</name>
<dbReference type="RefSeq" id="WP_335645624.1">
    <property type="nucleotide sequence ID" value="NZ_CP016616.1"/>
</dbReference>
<dbReference type="GO" id="GO:0005829">
    <property type="term" value="C:cytosol"/>
    <property type="evidence" value="ECO:0007669"/>
    <property type="project" value="TreeGrafter"/>
</dbReference>
<feature type="compositionally biased region" description="Pro residues" evidence="3">
    <location>
        <begin position="74"/>
        <end position="84"/>
    </location>
</feature>
<dbReference type="AlphaFoldDB" id="A0A1B2EP75"/>
<dbReference type="EMBL" id="CP016616">
    <property type="protein sequence ID" value="ANY81777.1"/>
    <property type="molecule type" value="Genomic_DNA"/>
</dbReference>
<feature type="region of interest" description="Disordered" evidence="3">
    <location>
        <begin position="57"/>
        <end position="84"/>
    </location>
</feature>
<dbReference type="PANTHER" id="PTHR34772:SF1">
    <property type="entry name" value="RNA-BINDING PROTEIN HFQ"/>
    <property type="match status" value="1"/>
</dbReference>
<gene>
    <name evidence="5" type="ORF">BB934_12280</name>
</gene>
<dbReference type="Pfam" id="PF17209">
    <property type="entry name" value="Hfq"/>
    <property type="match status" value="1"/>
</dbReference>
<dbReference type="GO" id="GO:0003723">
    <property type="term" value="F:RNA binding"/>
    <property type="evidence" value="ECO:0007669"/>
    <property type="project" value="UniProtKB-KW"/>
</dbReference>
<dbReference type="GO" id="GO:0006355">
    <property type="term" value="P:regulation of DNA-templated transcription"/>
    <property type="evidence" value="ECO:0007669"/>
    <property type="project" value="InterPro"/>
</dbReference>